<evidence type="ECO:0000256" key="10">
    <source>
        <dbReference type="ARBA" id="ARBA00077905"/>
    </source>
</evidence>
<accession>A0A328UB95</accession>
<dbReference type="GO" id="GO:0097173">
    <property type="term" value="P:N-acetylmuramic acid catabolic process"/>
    <property type="evidence" value="ECO:0007669"/>
    <property type="project" value="UniProtKB-UniPathway"/>
</dbReference>
<dbReference type="InterPro" id="IPR001347">
    <property type="entry name" value="SIS_dom"/>
</dbReference>
<dbReference type="AlphaFoldDB" id="A0A328UB95"/>
<organism evidence="14 15">
    <name type="scientific">Hydrogeniiclostridium mannosilyticum</name>
    <dbReference type="NCBI Taxonomy" id="2764322"/>
    <lineage>
        <taxon>Bacteria</taxon>
        <taxon>Bacillati</taxon>
        <taxon>Bacillota</taxon>
        <taxon>Clostridia</taxon>
        <taxon>Eubacteriales</taxon>
        <taxon>Acutalibacteraceae</taxon>
        <taxon>Hydrogeniiclostridium</taxon>
    </lineage>
</organism>
<dbReference type="SUPFAM" id="SSF53697">
    <property type="entry name" value="SIS domain"/>
    <property type="match status" value="1"/>
</dbReference>
<gene>
    <name evidence="12 14" type="primary">murQ</name>
    <name evidence="14" type="ORF">DPQ25_12330</name>
</gene>
<feature type="domain" description="SIS" evidence="13">
    <location>
        <begin position="55"/>
        <end position="218"/>
    </location>
</feature>
<dbReference type="GO" id="GO:0016803">
    <property type="term" value="F:ether hydrolase activity"/>
    <property type="evidence" value="ECO:0007669"/>
    <property type="project" value="TreeGrafter"/>
</dbReference>
<proteinExistence type="inferred from homology"/>
<comment type="pathway">
    <text evidence="12">Amino-sugar metabolism; N-acetylmuramate degradation.</text>
</comment>
<dbReference type="FunFam" id="3.40.50.10490:FF:000014">
    <property type="entry name" value="N-acetylmuramic acid 6-phosphate etherase"/>
    <property type="match status" value="1"/>
</dbReference>
<dbReference type="PANTHER" id="PTHR10088">
    <property type="entry name" value="GLUCOKINASE REGULATORY PROTEIN"/>
    <property type="match status" value="1"/>
</dbReference>
<evidence type="ECO:0000256" key="9">
    <source>
        <dbReference type="ARBA" id="ARBA00070061"/>
    </source>
</evidence>
<dbReference type="GO" id="GO:0016835">
    <property type="term" value="F:carbon-oxygen lyase activity"/>
    <property type="evidence" value="ECO:0007669"/>
    <property type="project" value="UniProtKB-UniRule"/>
</dbReference>
<comment type="subunit">
    <text evidence="1 12">Homodimer.</text>
</comment>
<dbReference type="CDD" id="cd05007">
    <property type="entry name" value="SIS_Etherase"/>
    <property type="match status" value="1"/>
</dbReference>
<dbReference type="InterPro" id="IPR046348">
    <property type="entry name" value="SIS_dom_sf"/>
</dbReference>
<dbReference type="InterPro" id="IPR040190">
    <property type="entry name" value="MURQ/GCKR"/>
</dbReference>
<evidence type="ECO:0000256" key="5">
    <source>
        <dbReference type="ARBA" id="ARBA00060595"/>
    </source>
</evidence>
<dbReference type="InterPro" id="IPR005486">
    <property type="entry name" value="Glucokinase_regulatory_CS"/>
</dbReference>
<dbReference type="GO" id="GO:0009254">
    <property type="term" value="P:peptidoglycan turnover"/>
    <property type="evidence" value="ECO:0007669"/>
    <property type="project" value="TreeGrafter"/>
</dbReference>
<dbReference type="NCBIfam" id="TIGR00274">
    <property type="entry name" value="N-acetylmuramic acid 6-phosphate etherase"/>
    <property type="match status" value="1"/>
</dbReference>
<dbReference type="GO" id="GO:0097367">
    <property type="term" value="F:carbohydrate derivative binding"/>
    <property type="evidence" value="ECO:0007669"/>
    <property type="project" value="InterPro"/>
</dbReference>
<dbReference type="EC" id="4.2.1.126" evidence="8 12"/>
<comment type="caution">
    <text evidence="14">The sequence shown here is derived from an EMBL/GenBank/DDBJ whole genome shotgun (WGS) entry which is preliminary data.</text>
</comment>
<dbReference type="Gene3D" id="3.40.50.10490">
    <property type="entry name" value="Glucose-6-phosphate isomerase like protein, domain 1"/>
    <property type="match status" value="1"/>
</dbReference>
<comment type="pathway">
    <text evidence="5">Amino-sugar metabolism; 1,6-anhydro-N-acetylmuramate degradation.</text>
</comment>
<dbReference type="GO" id="GO:0046348">
    <property type="term" value="P:amino sugar catabolic process"/>
    <property type="evidence" value="ECO:0007669"/>
    <property type="project" value="InterPro"/>
</dbReference>
<dbReference type="NCBIfam" id="NF009222">
    <property type="entry name" value="PRK12570.1"/>
    <property type="match status" value="1"/>
</dbReference>
<dbReference type="Gene3D" id="1.10.8.1080">
    <property type="match status" value="1"/>
</dbReference>
<dbReference type="UniPathway" id="UPA00342"/>
<evidence type="ECO:0000256" key="2">
    <source>
        <dbReference type="ARBA" id="ARBA00023239"/>
    </source>
</evidence>
<evidence type="ECO:0000256" key="11">
    <source>
        <dbReference type="ARBA" id="ARBA00084049"/>
    </source>
</evidence>
<dbReference type="RefSeq" id="WP_112333482.1">
    <property type="nucleotide sequence ID" value="NZ_QLYR01000011.1"/>
</dbReference>
<dbReference type="NCBIfam" id="NF003915">
    <property type="entry name" value="PRK05441.1"/>
    <property type="match status" value="1"/>
</dbReference>
<protein>
    <recommendedName>
        <fullName evidence="9 12">N-acetylmuramic acid 6-phosphate etherase</fullName>
        <shortName evidence="12">MurNAc-6-P etherase</shortName>
        <ecNumber evidence="8 12">4.2.1.126</ecNumber>
    </recommendedName>
    <alternativeName>
        <fullName evidence="11 12">N-acetylmuramic acid 6-phosphate hydrolase</fullName>
    </alternativeName>
    <alternativeName>
        <fullName evidence="10 12">N-acetylmuramic acid 6-phosphate lyase</fullName>
    </alternativeName>
</protein>
<evidence type="ECO:0000256" key="3">
    <source>
        <dbReference type="ARBA" id="ARBA00023277"/>
    </source>
</evidence>
<dbReference type="PROSITE" id="PS51464">
    <property type="entry name" value="SIS"/>
    <property type="match status" value="1"/>
</dbReference>
<keyword evidence="3 12" id="KW-0119">Carbohydrate metabolism</keyword>
<evidence type="ECO:0000256" key="6">
    <source>
        <dbReference type="ARBA" id="ARBA00060672"/>
    </source>
</evidence>
<sequence length="306" mass="31605">MNYQALSTEESNPKSEFLDQMPALEIATLMNTLDATVIEAVRQALPQIAGTAEEAARRIAAGGRLFYVGAGTSGRLGVLDASECPPTFGVSPETVVGIMAGGNAALRNAAEGAEDDAAMGEEDLRSHMLCSRDIVVAISASGSAQYCIGALQYAAAVGAFPVAMCCNSGALLSNYARIAIEMPTGAEVLSGSTRLKAGTATKLALNMVSTAAMVRLGKAYGNLMVDVQPSNAKLRNRAHRIVMKACKITEPEAKALLQAAGGNPKRAIVMKLAGTNAGAAEQALEQAGGFVRTAIKKIKEEDSANG</sequence>
<evidence type="ECO:0000259" key="13">
    <source>
        <dbReference type="PROSITE" id="PS51464"/>
    </source>
</evidence>
<dbReference type="Pfam" id="PF22645">
    <property type="entry name" value="GKRP_SIS_N"/>
    <property type="match status" value="1"/>
</dbReference>
<comment type="pathway">
    <text evidence="6">Cell wall biogenesis.</text>
</comment>
<evidence type="ECO:0000256" key="7">
    <source>
        <dbReference type="ARBA" id="ARBA00061234"/>
    </source>
</evidence>
<comment type="function">
    <text evidence="12">Specifically catalyzes the cleavage of the D-lactyl ether substituent of MurNAc 6-phosphate, producing GlcNAc 6-phosphate and D-lactate.</text>
</comment>
<dbReference type="PROSITE" id="PS01272">
    <property type="entry name" value="GCKR"/>
    <property type="match status" value="1"/>
</dbReference>
<evidence type="ECO:0000256" key="8">
    <source>
        <dbReference type="ARBA" id="ARBA00067056"/>
    </source>
</evidence>
<reference evidence="14 15" key="1">
    <citation type="submission" date="2018-06" db="EMBL/GenBank/DDBJ databases">
        <title>Noncontiguous genome sequence of Ruminococcaceae bacterium ASD2818.</title>
        <authorList>
            <person name="Chaplin A.V."/>
            <person name="Sokolova S.R."/>
            <person name="Kochetkova T.O."/>
            <person name="Goltsov A.Y."/>
            <person name="Trofimov D.Y."/>
            <person name="Efimov B.A."/>
        </authorList>
    </citation>
    <scope>NUCLEOTIDE SEQUENCE [LARGE SCALE GENOMIC DNA]</scope>
    <source>
        <strain evidence="14 15">ASD2818</strain>
    </source>
</reference>
<comment type="catalytic activity">
    <reaction evidence="4 12">
        <text>N-acetyl-D-muramate 6-phosphate + H2O = N-acetyl-D-glucosamine 6-phosphate + (R)-lactate</text>
        <dbReference type="Rhea" id="RHEA:26410"/>
        <dbReference type="ChEBI" id="CHEBI:15377"/>
        <dbReference type="ChEBI" id="CHEBI:16004"/>
        <dbReference type="ChEBI" id="CHEBI:57513"/>
        <dbReference type="ChEBI" id="CHEBI:58722"/>
        <dbReference type="EC" id="4.2.1.126"/>
    </reaction>
</comment>
<evidence type="ECO:0000256" key="12">
    <source>
        <dbReference type="HAMAP-Rule" id="MF_00068"/>
    </source>
</evidence>
<dbReference type="PANTHER" id="PTHR10088:SF4">
    <property type="entry name" value="GLUCOKINASE REGULATORY PROTEIN"/>
    <property type="match status" value="1"/>
</dbReference>
<keyword evidence="15" id="KW-1185">Reference proteome</keyword>
<evidence type="ECO:0000313" key="14">
    <source>
        <dbReference type="EMBL" id="RAQ22571.1"/>
    </source>
</evidence>
<dbReference type="Proteomes" id="UP000249377">
    <property type="component" value="Unassembled WGS sequence"/>
</dbReference>
<evidence type="ECO:0000256" key="1">
    <source>
        <dbReference type="ARBA" id="ARBA00011738"/>
    </source>
</evidence>
<feature type="active site" evidence="12">
    <location>
        <position position="114"/>
    </location>
</feature>
<evidence type="ECO:0000313" key="15">
    <source>
        <dbReference type="Proteomes" id="UP000249377"/>
    </source>
</evidence>
<keyword evidence="2 12" id="KW-0456">Lyase</keyword>
<feature type="active site" description="Proton donor" evidence="12">
    <location>
        <position position="83"/>
    </location>
</feature>
<dbReference type="EMBL" id="QLYR01000011">
    <property type="protein sequence ID" value="RAQ22571.1"/>
    <property type="molecule type" value="Genomic_DNA"/>
</dbReference>
<name>A0A328UB95_9FIRM</name>
<dbReference type="InterPro" id="IPR005488">
    <property type="entry name" value="Etherase_MurQ"/>
</dbReference>
<comment type="similarity">
    <text evidence="7 12">Belongs to the GCKR-like family. MurNAc-6-P etherase subfamily.</text>
</comment>
<dbReference type="HAMAP" id="MF_00068">
    <property type="entry name" value="MurQ"/>
    <property type="match status" value="1"/>
</dbReference>
<evidence type="ECO:0000256" key="4">
    <source>
        <dbReference type="ARBA" id="ARBA00051747"/>
    </source>
</evidence>
<comment type="miscellaneous">
    <text evidence="12">A lyase-type mechanism (elimination/hydration) is suggested for the cleavage of the lactyl ether bond of MurNAc 6-phosphate, with the formation of an alpha,beta-unsaturated aldehyde intermediate with (E)-stereochemistry, followed by the syn addition of water to give product.</text>
</comment>
<dbReference type="FunFam" id="1.10.8.1080:FF:000001">
    <property type="entry name" value="N-acetylmuramic acid 6-phosphate etherase"/>
    <property type="match status" value="1"/>
</dbReference>